<feature type="transmembrane region" description="Helical" evidence="4">
    <location>
        <begin position="51"/>
        <end position="72"/>
    </location>
</feature>
<keyword evidence="4" id="KW-0812">Transmembrane</keyword>
<dbReference type="RefSeq" id="WP_302721093.1">
    <property type="nucleotide sequence ID" value="NZ_JAULRU010000256.1"/>
</dbReference>
<evidence type="ECO:0000259" key="5">
    <source>
        <dbReference type="PROSITE" id="PS50109"/>
    </source>
</evidence>
<feature type="domain" description="Histidine kinase" evidence="5">
    <location>
        <begin position="323"/>
        <end position="532"/>
    </location>
</feature>
<comment type="caution">
    <text evidence="6">The sequence shown here is derived from an EMBL/GenBank/DDBJ whole genome shotgun (WGS) entry which is preliminary data.</text>
</comment>
<organism evidence="6 7">
    <name type="scientific">Gilvimarinus gilvus</name>
    <dbReference type="NCBI Taxonomy" id="3058038"/>
    <lineage>
        <taxon>Bacteria</taxon>
        <taxon>Pseudomonadati</taxon>
        <taxon>Pseudomonadota</taxon>
        <taxon>Gammaproteobacteria</taxon>
        <taxon>Cellvibrionales</taxon>
        <taxon>Cellvibrionaceae</taxon>
        <taxon>Gilvimarinus</taxon>
    </lineage>
</organism>
<dbReference type="GO" id="GO:0005524">
    <property type="term" value="F:ATP binding"/>
    <property type="evidence" value="ECO:0007669"/>
    <property type="project" value="UniProtKB-KW"/>
</dbReference>
<feature type="transmembrane region" description="Helical" evidence="4">
    <location>
        <begin position="84"/>
        <end position="102"/>
    </location>
</feature>
<evidence type="ECO:0000256" key="4">
    <source>
        <dbReference type="SAM" id="Phobius"/>
    </source>
</evidence>
<dbReference type="Pfam" id="PF13188">
    <property type="entry name" value="PAS_8"/>
    <property type="match status" value="1"/>
</dbReference>
<sequence>MQKHQSIIEQGYDPYQLLRVFTYYRVLLGCLMLLIYSSHTLTNVLGSEDGAVFSVTCWVYTIISLTSLLHLWRNKHQPSIQNRVFALLTDIVAITLMMYSSGGATSGLGYLMIVSVAAAGMLLPAQMAIFIAALATIALIGESIVHHIISGIDTKSLFSAGSLGALIFLTAIAFQYVTGKIRRSTAELKAQTEHVAHLQKLARLIVERMRTGIVVLNKDNKIELINNSARSLLGLKSAGELTLTLENIPAIKKQLENWRNTPNSPSGSTIVQSDNPLHELKISLAHLELGKDEDTLVFVEDNRAITQQAQQLKLASLGRLTASIAHEIRNPLSAISHASELLDESDHIDGADKRLLEIIKSHTLRVNQIIENILQVSRRRAASPTNLDLTAWTEKYVNEFGKSSVRIKTAHEKQGILAPFDPSQLHQVMTNLIDNALRYADIDHATRPPVEITTGELKERGTPYLKITDNGPGIPKENQKNIFEPFFTTENNGSGLGLFICKELCEANQAYIDYHYSEANGSEFTIQFAHPQKVQK</sequence>
<dbReference type="PROSITE" id="PS50109">
    <property type="entry name" value="HIS_KIN"/>
    <property type="match status" value="1"/>
</dbReference>
<evidence type="ECO:0000256" key="2">
    <source>
        <dbReference type="ARBA" id="ARBA00012438"/>
    </source>
</evidence>
<proteinExistence type="predicted"/>
<evidence type="ECO:0000256" key="3">
    <source>
        <dbReference type="ARBA" id="ARBA00022553"/>
    </source>
</evidence>
<keyword evidence="6" id="KW-0547">Nucleotide-binding</keyword>
<keyword evidence="3" id="KW-0597">Phosphoprotein</keyword>
<name>A0ABU4S478_9GAMM</name>
<dbReference type="SUPFAM" id="SSF55874">
    <property type="entry name" value="ATPase domain of HSP90 chaperone/DNA topoisomerase II/histidine kinase"/>
    <property type="match status" value="1"/>
</dbReference>
<dbReference type="InterPro" id="IPR003661">
    <property type="entry name" value="HisK_dim/P_dom"/>
</dbReference>
<feature type="transmembrane region" description="Helical" evidence="4">
    <location>
        <begin position="21"/>
        <end position="39"/>
    </location>
</feature>
<dbReference type="Gene3D" id="3.30.450.20">
    <property type="entry name" value="PAS domain"/>
    <property type="match status" value="1"/>
</dbReference>
<dbReference type="InterPro" id="IPR036097">
    <property type="entry name" value="HisK_dim/P_sf"/>
</dbReference>
<dbReference type="Gene3D" id="1.10.287.130">
    <property type="match status" value="1"/>
</dbReference>
<accession>A0ABU4S478</accession>
<dbReference type="InterPro" id="IPR036890">
    <property type="entry name" value="HATPase_C_sf"/>
</dbReference>
<dbReference type="InterPro" id="IPR004358">
    <property type="entry name" value="Sig_transdc_His_kin-like_C"/>
</dbReference>
<dbReference type="InterPro" id="IPR003594">
    <property type="entry name" value="HATPase_dom"/>
</dbReference>
<feature type="transmembrane region" description="Helical" evidence="4">
    <location>
        <begin position="157"/>
        <end position="177"/>
    </location>
</feature>
<dbReference type="PANTHER" id="PTHR43065:SF52">
    <property type="entry name" value="SENSOR PROTEIN KINASE PILS"/>
    <property type="match status" value="1"/>
</dbReference>
<dbReference type="Pfam" id="PF02518">
    <property type="entry name" value="HATPase_c"/>
    <property type="match status" value="1"/>
</dbReference>
<dbReference type="InterPro" id="IPR005467">
    <property type="entry name" value="His_kinase_dom"/>
</dbReference>
<dbReference type="Proteomes" id="UP001273505">
    <property type="component" value="Unassembled WGS sequence"/>
</dbReference>
<keyword evidence="4" id="KW-1133">Transmembrane helix</keyword>
<dbReference type="SMART" id="SM00387">
    <property type="entry name" value="HATPase_c"/>
    <property type="match status" value="1"/>
</dbReference>
<evidence type="ECO:0000313" key="7">
    <source>
        <dbReference type="Proteomes" id="UP001273505"/>
    </source>
</evidence>
<dbReference type="InterPro" id="IPR000014">
    <property type="entry name" value="PAS"/>
</dbReference>
<evidence type="ECO:0000256" key="1">
    <source>
        <dbReference type="ARBA" id="ARBA00000085"/>
    </source>
</evidence>
<dbReference type="SUPFAM" id="SSF47384">
    <property type="entry name" value="Homodimeric domain of signal transducing histidine kinase"/>
    <property type="match status" value="1"/>
</dbReference>
<reference evidence="6 7" key="1">
    <citation type="submission" date="2023-11" db="EMBL/GenBank/DDBJ databases">
        <title>Gilvimarinus fulvus sp. nov., isolated from the surface of Kelp.</title>
        <authorList>
            <person name="Sun Y.Y."/>
            <person name="Gong Y."/>
            <person name="Du Z.J."/>
        </authorList>
    </citation>
    <scope>NUCLEOTIDE SEQUENCE [LARGE SCALE GENOMIC DNA]</scope>
    <source>
        <strain evidence="6 7">SDUM040013</strain>
    </source>
</reference>
<evidence type="ECO:0000313" key="6">
    <source>
        <dbReference type="EMBL" id="MDX6850698.1"/>
    </source>
</evidence>
<dbReference type="Pfam" id="PF25323">
    <property type="entry name" value="6TM_PilS"/>
    <property type="match status" value="1"/>
</dbReference>
<keyword evidence="7" id="KW-1185">Reference proteome</keyword>
<dbReference type="PANTHER" id="PTHR43065">
    <property type="entry name" value="SENSOR HISTIDINE KINASE"/>
    <property type="match status" value="1"/>
</dbReference>
<keyword evidence="6" id="KW-0067">ATP-binding</keyword>
<gene>
    <name evidence="6" type="ORF">SCD92_15095</name>
</gene>
<dbReference type="EC" id="2.7.13.3" evidence="2"/>
<dbReference type="Gene3D" id="3.30.565.10">
    <property type="entry name" value="Histidine kinase-like ATPase, C-terminal domain"/>
    <property type="match status" value="1"/>
</dbReference>
<dbReference type="SMART" id="SM00388">
    <property type="entry name" value="HisKA"/>
    <property type="match status" value="1"/>
</dbReference>
<dbReference type="PRINTS" id="PR00344">
    <property type="entry name" value="BCTRLSENSOR"/>
</dbReference>
<comment type="catalytic activity">
    <reaction evidence="1">
        <text>ATP + protein L-histidine = ADP + protein N-phospho-L-histidine.</text>
        <dbReference type="EC" id="2.7.13.3"/>
    </reaction>
</comment>
<dbReference type="CDD" id="cd00075">
    <property type="entry name" value="HATPase"/>
    <property type="match status" value="1"/>
</dbReference>
<dbReference type="Pfam" id="PF00512">
    <property type="entry name" value="HisKA"/>
    <property type="match status" value="1"/>
</dbReference>
<dbReference type="EMBL" id="JAXAFO010000029">
    <property type="protein sequence ID" value="MDX6850698.1"/>
    <property type="molecule type" value="Genomic_DNA"/>
</dbReference>
<keyword evidence="4" id="KW-0472">Membrane</keyword>
<protein>
    <recommendedName>
        <fullName evidence="2">histidine kinase</fullName>
        <ecNumber evidence="2">2.7.13.3</ecNumber>
    </recommendedName>
</protein>
<dbReference type="CDD" id="cd00082">
    <property type="entry name" value="HisKA"/>
    <property type="match status" value="1"/>
</dbReference>